<proteinExistence type="predicted"/>
<dbReference type="Pfam" id="PF16976">
    <property type="entry name" value="RcpC"/>
    <property type="match status" value="1"/>
</dbReference>
<organism evidence="3 4">
    <name type="scientific">Thalassoglobus neptunius</name>
    <dbReference type="NCBI Taxonomy" id="1938619"/>
    <lineage>
        <taxon>Bacteria</taxon>
        <taxon>Pseudomonadati</taxon>
        <taxon>Planctomycetota</taxon>
        <taxon>Planctomycetia</taxon>
        <taxon>Planctomycetales</taxon>
        <taxon>Planctomycetaceae</taxon>
        <taxon>Thalassoglobus</taxon>
    </lineage>
</organism>
<dbReference type="RefSeq" id="WP_146506790.1">
    <property type="nucleotide sequence ID" value="NZ_SIHI01000001.1"/>
</dbReference>
<feature type="region of interest" description="Disordered" evidence="1">
    <location>
        <begin position="307"/>
        <end position="329"/>
    </location>
</feature>
<dbReference type="InterPro" id="IPR017592">
    <property type="entry name" value="Pilus_assmbl_Flp-typ_CpaB"/>
</dbReference>
<dbReference type="Proteomes" id="UP000317243">
    <property type="component" value="Unassembled WGS sequence"/>
</dbReference>
<keyword evidence="4" id="KW-1185">Reference proteome</keyword>
<sequence length="344" mass="36857">MNRVSSGTMTVVVFAILVGLGGAFLVRQQLKQPELPPLTELKTNPPEERIIVPVAGIDLKKGRALTLHDIVVHSLTPEQYAKSKFAGSQFMRDTRQLFGRTLNADLPKGSLFLPDNFYPEGFGPGVADRLQPGFRAVTVPIENVGAVHGFAAPGSVVDVLFRSEPEGERPEVTMTLLEGVEVLALNKNVLAGQRVDVDMQGTVTLSVTPPQAKVLKVVEGRGELTLTLRNPGDLLDSQGQTIARVGQTNSGFAAADSSMLISVNGVLHDAGERITLDDLIGVPTKPVRKQMQIYMAGAREVVEFQQPSSPKPVITQQPGRVSTPVAGGLRAPQVQGGIEQNLVR</sequence>
<gene>
    <name evidence="3" type="ORF">KOR42_02360</name>
</gene>
<reference evidence="3 4" key="1">
    <citation type="submission" date="2019-02" db="EMBL/GenBank/DDBJ databases">
        <title>Deep-cultivation of Planctomycetes and their phenomic and genomic characterization uncovers novel biology.</title>
        <authorList>
            <person name="Wiegand S."/>
            <person name="Jogler M."/>
            <person name="Boedeker C."/>
            <person name="Pinto D."/>
            <person name="Vollmers J."/>
            <person name="Rivas-Marin E."/>
            <person name="Kohn T."/>
            <person name="Peeters S.H."/>
            <person name="Heuer A."/>
            <person name="Rast P."/>
            <person name="Oberbeckmann S."/>
            <person name="Bunk B."/>
            <person name="Jeske O."/>
            <person name="Meyerdierks A."/>
            <person name="Storesund J.E."/>
            <person name="Kallscheuer N."/>
            <person name="Luecker S."/>
            <person name="Lage O.M."/>
            <person name="Pohl T."/>
            <person name="Merkel B.J."/>
            <person name="Hornburger P."/>
            <person name="Mueller R.-W."/>
            <person name="Bruemmer F."/>
            <person name="Labrenz M."/>
            <person name="Spormann A.M."/>
            <person name="Op Den Camp H."/>
            <person name="Overmann J."/>
            <person name="Amann R."/>
            <person name="Jetten M.S.M."/>
            <person name="Mascher T."/>
            <person name="Medema M.H."/>
            <person name="Devos D.P."/>
            <person name="Kaster A.-K."/>
            <person name="Ovreas L."/>
            <person name="Rohde M."/>
            <person name="Galperin M.Y."/>
            <person name="Jogler C."/>
        </authorList>
    </citation>
    <scope>NUCLEOTIDE SEQUENCE [LARGE SCALE GENOMIC DNA]</scope>
    <source>
        <strain evidence="3 4">KOR42</strain>
    </source>
</reference>
<evidence type="ECO:0000256" key="1">
    <source>
        <dbReference type="SAM" id="MobiDB-lite"/>
    </source>
</evidence>
<dbReference type="InterPro" id="IPR031571">
    <property type="entry name" value="RcpC_dom"/>
</dbReference>
<comment type="caution">
    <text evidence="3">The sequence shown here is derived from an EMBL/GenBank/DDBJ whole genome shotgun (WGS) entry which is preliminary data.</text>
</comment>
<feature type="domain" description="Flp pilus assembly protein RcpC/CpaB" evidence="2">
    <location>
        <begin position="126"/>
        <end position="229"/>
    </location>
</feature>
<dbReference type="AlphaFoldDB" id="A0A5C5X3K0"/>
<evidence type="ECO:0000259" key="2">
    <source>
        <dbReference type="Pfam" id="PF16976"/>
    </source>
</evidence>
<dbReference type="NCBIfam" id="TIGR03177">
    <property type="entry name" value="pilus_cpaB"/>
    <property type="match status" value="1"/>
</dbReference>
<accession>A0A5C5X3K0</accession>
<evidence type="ECO:0000313" key="3">
    <source>
        <dbReference type="EMBL" id="TWT56881.1"/>
    </source>
</evidence>
<dbReference type="OrthoDB" id="258847at2"/>
<name>A0A5C5X3K0_9PLAN</name>
<dbReference type="EMBL" id="SIHI01000001">
    <property type="protein sequence ID" value="TWT56881.1"/>
    <property type="molecule type" value="Genomic_DNA"/>
</dbReference>
<evidence type="ECO:0000313" key="4">
    <source>
        <dbReference type="Proteomes" id="UP000317243"/>
    </source>
</evidence>
<protein>
    <recommendedName>
        <fullName evidence="2">Flp pilus assembly protein RcpC/CpaB domain-containing protein</fullName>
    </recommendedName>
</protein>